<evidence type="ECO:0000313" key="5">
    <source>
        <dbReference type="Proteomes" id="UP000695022"/>
    </source>
</evidence>
<evidence type="ECO:0000313" key="6">
    <source>
        <dbReference type="RefSeq" id="XP_014671074.1"/>
    </source>
</evidence>
<dbReference type="Gene3D" id="2.60.40.790">
    <property type="match status" value="1"/>
</dbReference>
<dbReference type="PANTHER" id="PTHR45640">
    <property type="entry name" value="HEAT SHOCK PROTEIN HSP-12.2-RELATED"/>
    <property type="match status" value="1"/>
</dbReference>
<dbReference type="PROSITE" id="PS01031">
    <property type="entry name" value="SHSP"/>
    <property type="match status" value="1"/>
</dbReference>
<dbReference type="Proteomes" id="UP000695022">
    <property type="component" value="Unplaced"/>
</dbReference>
<keyword evidence="5" id="KW-1185">Reference proteome</keyword>
<organism evidence="5 6">
    <name type="scientific">Priapulus caudatus</name>
    <name type="common">Priapulid worm</name>
    <dbReference type="NCBI Taxonomy" id="37621"/>
    <lineage>
        <taxon>Eukaryota</taxon>
        <taxon>Metazoa</taxon>
        <taxon>Ecdysozoa</taxon>
        <taxon>Scalidophora</taxon>
        <taxon>Priapulida</taxon>
        <taxon>Priapulimorpha</taxon>
        <taxon>Priapulimorphida</taxon>
        <taxon>Priapulidae</taxon>
        <taxon>Priapulus</taxon>
    </lineage>
</organism>
<dbReference type="PANTHER" id="PTHR45640:SF26">
    <property type="entry name" value="RE23625P"/>
    <property type="match status" value="1"/>
</dbReference>
<dbReference type="GeneID" id="106811868"/>
<evidence type="ECO:0000256" key="1">
    <source>
        <dbReference type="PROSITE-ProRule" id="PRU00285"/>
    </source>
</evidence>
<dbReference type="SUPFAM" id="SSF49764">
    <property type="entry name" value="HSP20-like chaperones"/>
    <property type="match status" value="1"/>
</dbReference>
<dbReference type="CDD" id="cd06526">
    <property type="entry name" value="metazoan_ACD"/>
    <property type="match status" value="1"/>
</dbReference>
<feature type="compositionally biased region" description="Basic and acidic residues" evidence="3">
    <location>
        <begin position="183"/>
        <end position="206"/>
    </location>
</feature>
<name>A0ABM1EFV3_PRICU</name>
<evidence type="ECO:0000256" key="2">
    <source>
        <dbReference type="RuleBase" id="RU003616"/>
    </source>
</evidence>
<comment type="similarity">
    <text evidence="1 2">Belongs to the small heat shock protein (HSP20) family.</text>
</comment>
<protein>
    <submittedName>
        <fullName evidence="6">Heat shock protein beta-6-like</fullName>
    </submittedName>
</protein>
<gene>
    <name evidence="6" type="primary">LOC106811868</name>
</gene>
<feature type="domain" description="SHSP" evidence="4">
    <location>
        <begin position="86"/>
        <end position="194"/>
    </location>
</feature>
<proteinExistence type="inferred from homology"/>
<accession>A0ABM1EFV3</accession>
<dbReference type="InterPro" id="IPR008978">
    <property type="entry name" value="HSP20-like_chaperone"/>
</dbReference>
<reference evidence="6" key="1">
    <citation type="submission" date="2025-08" db="UniProtKB">
        <authorList>
            <consortium name="RefSeq"/>
        </authorList>
    </citation>
    <scope>IDENTIFICATION</scope>
</reference>
<dbReference type="InterPro" id="IPR002068">
    <property type="entry name" value="A-crystallin/Hsp20_dom"/>
</dbReference>
<sequence>MSSFSVMNRVCRPTLFLRLAPRRCRNSWWPAPFGWPPRPSAVMRDLDRELQSMQPDMMRFERQLFDTDRWFSQGPLSLLRSQYQHPARAQLIAEIVVDKEGKKKLQLRFDVTGYEPEEVSVKAHGNRVKVHAKHEHKSDSETIHREFTREYTLPDGINLAGLKSMLTEAGELRVEAPYLATEPPKETEIPIVREEQTEQDGDKKIE</sequence>
<dbReference type="InterPro" id="IPR001436">
    <property type="entry name" value="Alpha-crystallin/sHSP_animal"/>
</dbReference>
<evidence type="ECO:0000256" key="3">
    <source>
        <dbReference type="SAM" id="MobiDB-lite"/>
    </source>
</evidence>
<feature type="region of interest" description="Disordered" evidence="3">
    <location>
        <begin position="178"/>
        <end position="206"/>
    </location>
</feature>
<dbReference type="Pfam" id="PF00011">
    <property type="entry name" value="HSP20"/>
    <property type="match status" value="1"/>
</dbReference>
<dbReference type="PRINTS" id="PR00299">
    <property type="entry name" value="ACRYSTALLIN"/>
</dbReference>
<evidence type="ECO:0000259" key="4">
    <source>
        <dbReference type="PROSITE" id="PS01031"/>
    </source>
</evidence>
<dbReference type="RefSeq" id="XP_014671074.1">
    <property type="nucleotide sequence ID" value="XM_014815588.1"/>
</dbReference>